<sequence>MVKIQSPADAARLIKTQRLRRELTQSDVAEAIGVTRQSYARIEQAHGGASFATYLKIFAFLGIVLGGEVSRTGASVDADDLRSREAGATTPAAFPRDRLYGLGQEAAQAALERLRASGVLARAAEQHDESAGE</sequence>
<dbReference type="RefSeq" id="WP_188702898.1">
    <property type="nucleotide sequence ID" value="NZ_BMMQ01000011.1"/>
</dbReference>
<dbReference type="Proteomes" id="UP000638043">
    <property type="component" value="Unassembled WGS sequence"/>
</dbReference>
<name>A0ABQ2N4T2_9MICO</name>
<organism evidence="2 3">
    <name type="scientific">Microbacterium nanhaiense</name>
    <dbReference type="NCBI Taxonomy" id="1301026"/>
    <lineage>
        <taxon>Bacteria</taxon>
        <taxon>Bacillati</taxon>
        <taxon>Actinomycetota</taxon>
        <taxon>Actinomycetes</taxon>
        <taxon>Micrococcales</taxon>
        <taxon>Microbacteriaceae</taxon>
        <taxon>Microbacterium</taxon>
    </lineage>
</organism>
<dbReference type="Pfam" id="PF01381">
    <property type="entry name" value="HTH_3"/>
    <property type="match status" value="1"/>
</dbReference>
<evidence type="ECO:0000313" key="2">
    <source>
        <dbReference type="EMBL" id="GGO66986.1"/>
    </source>
</evidence>
<dbReference type="SMART" id="SM00530">
    <property type="entry name" value="HTH_XRE"/>
    <property type="match status" value="1"/>
</dbReference>
<dbReference type="InterPro" id="IPR001387">
    <property type="entry name" value="Cro/C1-type_HTH"/>
</dbReference>
<dbReference type="PROSITE" id="PS50943">
    <property type="entry name" value="HTH_CROC1"/>
    <property type="match status" value="1"/>
</dbReference>
<evidence type="ECO:0000313" key="3">
    <source>
        <dbReference type="Proteomes" id="UP000638043"/>
    </source>
</evidence>
<dbReference type="CDD" id="cd00093">
    <property type="entry name" value="HTH_XRE"/>
    <property type="match status" value="1"/>
</dbReference>
<feature type="domain" description="HTH cro/C1-type" evidence="1">
    <location>
        <begin position="14"/>
        <end position="65"/>
    </location>
</feature>
<reference evidence="3" key="1">
    <citation type="journal article" date="2019" name="Int. J. Syst. Evol. Microbiol.">
        <title>The Global Catalogue of Microorganisms (GCM) 10K type strain sequencing project: providing services to taxonomists for standard genome sequencing and annotation.</title>
        <authorList>
            <consortium name="The Broad Institute Genomics Platform"/>
            <consortium name="The Broad Institute Genome Sequencing Center for Infectious Disease"/>
            <person name="Wu L."/>
            <person name="Ma J."/>
        </authorList>
    </citation>
    <scope>NUCLEOTIDE SEQUENCE [LARGE SCALE GENOMIC DNA]</scope>
    <source>
        <strain evidence="3">CGMCC 4.7181</strain>
    </source>
</reference>
<comment type="caution">
    <text evidence="2">The sequence shown here is derived from an EMBL/GenBank/DDBJ whole genome shotgun (WGS) entry which is preliminary data.</text>
</comment>
<keyword evidence="3" id="KW-1185">Reference proteome</keyword>
<dbReference type="Gene3D" id="1.10.260.40">
    <property type="entry name" value="lambda repressor-like DNA-binding domains"/>
    <property type="match status" value="1"/>
</dbReference>
<proteinExistence type="predicted"/>
<evidence type="ECO:0000259" key="1">
    <source>
        <dbReference type="PROSITE" id="PS50943"/>
    </source>
</evidence>
<dbReference type="SUPFAM" id="SSF47413">
    <property type="entry name" value="lambda repressor-like DNA-binding domains"/>
    <property type="match status" value="1"/>
</dbReference>
<accession>A0ABQ2N4T2</accession>
<dbReference type="EMBL" id="BMMQ01000011">
    <property type="protein sequence ID" value="GGO66986.1"/>
    <property type="molecule type" value="Genomic_DNA"/>
</dbReference>
<protein>
    <recommendedName>
        <fullName evidence="1">HTH cro/C1-type domain-containing protein</fullName>
    </recommendedName>
</protein>
<gene>
    <name evidence="2" type="ORF">GCM10010910_27720</name>
</gene>
<dbReference type="InterPro" id="IPR010982">
    <property type="entry name" value="Lambda_DNA-bd_dom_sf"/>
</dbReference>